<dbReference type="STRING" id="137265.SAMN05421684_5749"/>
<evidence type="ECO:0000313" key="3">
    <source>
        <dbReference type="Proteomes" id="UP000199632"/>
    </source>
</evidence>
<dbReference type="Proteomes" id="UP000199632">
    <property type="component" value="Unassembled WGS sequence"/>
</dbReference>
<protein>
    <submittedName>
        <fullName evidence="2">Uncharacterized protein</fullName>
    </submittedName>
</protein>
<accession>A0A1H3TJN6</accession>
<feature type="transmembrane region" description="Helical" evidence="1">
    <location>
        <begin position="7"/>
        <end position="27"/>
    </location>
</feature>
<keyword evidence="1" id="KW-1133">Transmembrane helix</keyword>
<gene>
    <name evidence="2" type="ORF">SAMN05421684_5749</name>
</gene>
<keyword evidence="1" id="KW-0472">Membrane</keyword>
<keyword evidence="3" id="KW-1185">Reference proteome</keyword>
<feature type="transmembrane region" description="Helical" evidence="1">
    <location>
        <begin position="47"/>
        <end position="68"/>
    </location>
</feature>
<sequence>MSLLLRRLLRAVPIAIVVVAVTVLFFAPSAEGRSRPAAVPPSEWPMVSLVSLAVLALVVPSGAVVLFLRRRY</sequence>
<name>A0A1H3TJN6_9ACTN</name>
<dbReference type="AlphaFoldDB" id="A0A1H3TJN6"/>
<evidence type="ECO:0000256" key="1">
    <source>
        <dbReference type="SAM" id="Phobius"/>
    </source>
</evidence>
<proteinExistence type="predicted"/>
<reference evidence="3" key="1">
    <citation type="submission" date="2016-10" db="EMBL/GenBank/DDBJ databases">
        <authorList>
            <person name="Varghese N."/>
            <person name="Submissions S."/>
        </authorList>
    </citation>
    <scope>NUCLEOTIDE SEQUENCE [LARGE SCALE GENOMIC DNA]</scope>
    <source>
        <strain evidence="3">DSM 44718</strain>
    </source>
</reference>
<organism evidence="2 3">
    <name type="scientific">Asanoa ishikariensis</name>
    <dbReference type="NCBI Taxonomy" id="137265"/>
    <lineage>
        <taxon>Bacteria</taxon>
        <taxon>Bacillati</taxon>
        <taxon>Actinomycetota</taxon>
        <taxon>Actinomycetes</taxon>
        <taxon>Micromonosporales</taxon>
        <taxon>Micromonosporaceae</taxon>
        <taxon>Asanoa</taxon>
    </lineage>
</organism>
<evidence type="ECO:0000313" key="2">
    <source>
        <dbReference type="EMBL" id="SDZ49569.1"/>
    </source>
</evidence>
<keyword evidence="1" id="KW-0812">Transmembrane</keyword>
<dbReference type="EMBL" id="FNQB01000003">
    <property type="protein sequence ID" value="SDZ49569.1"/>
    <property type="molecule type" value="Genomic_DNA"/>
</dbReference>
<dbReference type="RefSeq" id="WP_090799470.1">
    <property type="nucleotide sequence ID" value="NZ_BOND01000001.1"/>
</dbReference>